<dbReference type="RefSeq" id="WP_111739504.1">
    <property type="nucleotide sequence ID" value="NZ_LR698987.1"/>
</dbReference>
<dbReference type="NCBIfam" id="NF037975">
    <property type="entry name" value="pilot_rel_YacC"/>
    <property type="match status" value="1"/>
</dbReference>
<gene>
    <name evidence="2" type="ORF">NCTC12151_00926</name>
</gene>
<dbReference type="Gene3D" id="1.20.58.1630">
    <property type="entry name" value="Chaperone lipoprotein PulS/OutS"/>
    <property type="match status" value="1"/>
</dbReference>
<name>A0A2X4UE33_9GAMM</name>
<evidence type="ECO:0000313" key="3">
    <source>
        <dbReference type="Proteomes" id="UP000249005"/>
    </source>
</evidence>
<keyword evidence="2" id="KW-0449">Lipoprotein</keyword>
<reference evidence="2 3" key="1">
    <citation type="submission" date="2018-06" db="EMBL/GenBank/DDBJ databases">
        <authorList>
            <consortium name="Pathogen Informatics"/>
            <person name="Doyle S."/>
        </authorList>
    </citation>
    <scope>NUCLEOTIDE SEQUENCE [LARGE SCALE GENOMIC DNA]</scope>
    <source>
        <strain evidence="2 3">NCTC12151</strain>
    </source>
</reference>
<dbReference type="Pfam" id="PF09691">
    <property type="entry name" value="T2SS_PulS_OutS"/>
    <property type="match status" value="1"/>
</dbReference>
<keyword evidence="1" id="KW-0732">Signal</keyword>
<dbReference type="OrthoDB" id="6414804at2"/>
<proteinExistence type="predicted"/>
<accession>A0A2X4UE33</accession>
<dbReference type="Proteomes" id="UP000249005">
    <property type="component" value="Chromosome 1"/>
</dbReference>
<feature type="chain" id="PRO_5015986744" evidence="1">
    <location>
        <begin position="26"/>
        <end position="116"/>
    </location>
</feature>
<dbReference type="KEGG" id="lri:NCTC12151_00926"/>
<evidence type="ECO:0000256" key="1">
    <source>
        <dbReference type="SAM" id="SignalP"/>
    </source>
</evidence>
<keyword evidence="3" id="KW-1185">Reference proteome</keyword>
<sequence length="116" mass="13318">MKHKSFFRLPLLLLSLSGFSFESQALTEAEAEDLADLTAVFLYLKQECGYGDLPIPEIKRALIYFAQQNRWDLSNYNQLNMEALGSASYRDLKQIPLDKDLKCRRLAKDSFGLITH</sequence>
<protein>
    <submittedName>
        <fullName evidence="2">Bacterial chaperone lipoprotein (PulS_OutS)</fullName>
    </submittedName>
</protein>
<dbReference type="InterPro" id="IPR019114">
    <property type="entry name" value="Chap_lipoprot_PulS/OutS-like"/>
</dbReference>
<organism evidence="2 3">
    <name type="scientific">Leminorella richardii</name>
    <dbReference type="NCBI Taxonomy" id="158841"/>
    <lineage>
        <taxon>Bacteria</taxon>
        <taxon>Pseudomonadati</taxon>
        <taxon>Pseudomonadota</taxon>
        <taxon>Gammaproteobacteria</taxon>
        <taxon>Enterobacterales</taxon>
        <taxon>Budviciaceae</taxon>
        <taxon>Leminorella</taxon>
    </lineage>
</organism>
<dbReference type="EMBL" id="LS483470">
    <property type="protein sequence ID" value="SQI36919.1"/>
    <property type="molecule type" value="Genomic_DNA"/>
</dbReference>
<feature type="signal peptide" evidence="1">
    <location>
        <begin position="1"/>
        <end position="25"/>
    </location>
</feature>
<evidence type="ECO:0000313" key="2">
    <source>
        <dbReference type="EMBL" id="SQI36919.1"/>
    </source>
</evidence>
<dbReference type="InterPro" id="IPR038432">
    <property type="entry name" value="PulS/OutS-like_sf"/>
</dbReference>
<dbReference type="AlphaFoldDB" id="A0A2X4UE33"/>